<gene>
    <name evidence="2" type="ORF">Slin15195_G043320</name>
</gene>
<protein>
    <submittedName>
        <fullName evidence="2">Uncharacterized protein</fullName>
    </submittedName>
</protein>
<organism evidence="2 3">
    <name type="scientific">Septoria linicola</name>
    <dbReference type="NCBI Taxonomy" id="215465"/>
    <lineage>
        <taxon>Eukaryota</taxon>
        <taxon>Fungi</taxon>
        <taxon>Dikarya</taxon>
        <taxon>Ascomycota</taxon>
        <taxon>Pezizomycotina</taxon>
        <taxon>Dothideomycetes</taxon>
        <taxon>Dothideomycetidae</taxon>
        <taxon>Mycosphaerellales</taxon>
        <taxon>Mycosphaerellaceae</taxon>
        <taxon>Septoria</taxon>
    </lineage>
</organism>
<keyword evidence="1" id="KW-0732">Signal</keyword>
<proteinExistence type="predicted"/>
<feature type="chain" id="PRO_5040517068" evidence="1">
    <location>
        <begin position="18"/>
        <end position="299"/>
    </location>
</feature>
<sequence>MSLGILKVLACVSIALQLYELIDQVDVASLPFQAHMNGAMELLEACGPASFTSPAYQQVFCGFRSFLTGYALAQRQPCFLSEHAWLHVPFLGRRKTVRDRLLDVAVRIPSLLRRVDSLMATANLQQSSSPADMTASVQTVLIELAEVDQKVQSWQRSADIDYSTFRSRPRLQSHVPPSSTIPKSGFVGPRYFPMPPIAGLYVHGWCHRLELYISSTSLRRVVLEHEWVLPDETRDMTIQRLTADEDLAAEVAACALEASALPLTTLEGHTALQFPLKVIGRFFAQRTEPSPGARHDQRS</sequence>
<name>A0A9Q9ARU9_9PEZI</name>
<evidence type="ECO:0000313" key="2">
    <source>
        <dbReference type="EMBL" id="USW51013.1"/>
    </source>
</evidence>
<evidence type="ECO:0000256" key="1">
    <source>
        <dbReference type="SAM" id="SignalP"/>
    </source>
</evidence>
<evidence type="ECO:0000313" key="3">
    <source>
        <dbReference type="Proteomes" id="UP001056384"/>
    </source>
</evidence>
<dbReference type="EMBL" id="CP099420">
    <property type="protein sequence ID" value="USW51013.1"/>
    <property type="molecule type" value="Genomic_DNA"/>
</dbReference>
<reference evidence="2" key="1">
    <citation type="submission" date="2022-06" db="EMBL/GenBank/DDBJ databases">
        <title>Complete genome sequences of two strains of the flax pathogen Septoria linicola.</title>
        <authorList>
            <person name="Lapalu N."/>
            <person name="Simon A."/>
            <person name="Demenou B."/>
            <person name="Paumier D."/>
            <person name="Guillot M.-P."/>
            <person name="Gout L."/>
            <person name="Valade R."/>
        </authorList>
    </citation>
    <scope>NUCLEOTIDE SEQUENCE</scope>
    <source>
        <strain evidence="2">SE15195</strain>
    </source>
</reference>
<accession>A0A9Q9ARU9</accession>
<feature type="signal peptide" evidence="1">
    <location>
        <begin position="1"/>
        <end position="17"/>
    </location>
</feature>
<keyword evidence="3" id="KW-1185">Reference proteome</keyword>
<dbReference type="Proteomes" id="UP001056384">
    <property type="component" value="Chromosome 3"/>
</dbReference>
<dbReference type="InterPro" id="IPR053178">
    <property type="entry name" value="Osmoadaptation_assoc"/>
</dbReference>
<dbReference type="PANTHER" id="PTHR38111:SF11">
    <property type="entry name" value="TRANSCRIPTION FACTOR DOMAIN-CONTAINING PROTEIN-RELATED"/>
    <property type="match status" value="1"/>
</dbReference>
<dbReference type="PANTHER" id="PTHR38111">
    <property type="entry name" value="ZN(2)-C6 FUNGAL-TYPE DOMAIN-CONTAINING PROTEIN-RELATED"/>
    <property type="match status" value="1"/>
</dbReference>
<dbReference type="AlphaFoldDB" id="A0A9Q9ARU9"/>